<comment type="caution">
    <text evidence="1">The sequence shown here is derived from an EMBL/GenBank/DDBJ whole genome shotgun (WGS) entry which is preliminary data.</text>
</comment>
<dbReference type="EMBL" id="MU267697">
    <property type="protein sequence ID" value="KAH7910889.1"/>
    <property type="molecule type" value="Genomic_DNA"/>
</dbReference>
<reference evidence="1" key="1">
    <citation type="journal article" date="2021" name="New Phytol.">
        <title>Evolutionary innovations through gain and loss of genes in the ectomycorrhizal Boletales.</title>
        <authorList>
            <person name="Wu G."/>
            <person name="Miyauchi S."/>
            <person name="Morin E."/>
            <person name="Kuo A."/>
            <person name="Drula E."/>
            <person name="Varga T."/>
            <person name="Kohler A."/>
            <person name="Feng B."/>
            <person name="Cao Y."/>
            <person name="Lipzen A."/>
            <person name="Daum C."/>
            <person name="Hundley H."/>
            <person name="Pangilinan J."/>
            <person name="Johnson J."/>
            <person name="Barry K."/>
            <person name="LaButti K."/>
            <person name="Ng V."/>
            <person name="Ahrendt S."/>
            <person name="Min B."/>
            <person name="Choi I.G."/>
            <person name="Park H."/>
            <person name="Plett J.M."/>
            <person name="Magnuson J."/>
            <person name="Spatafora J.W."/>
            <person name="Nagy L.G."/>
            <person name="Henrissat B."/>
            <person name="Grigoriev I.V."/>
            <person name="Yang Z.L."/>
            <person name="Xu J."/>
            <person name="Martin F.M."/>
        </authorList>
    </citation>
    <scope>NUCLEOTIDE SEQUENCE</scope>
    <source>
        <strain evidence="1">ATCC 28755</strain>
    </source>
</reference>
<name>A0ACB8ACA9_9AGAM</name>
<proteinExistence type="predicted"/>
<evidence type="ECO:0000313" key="1">
    <source>
        <dbReference type="EMBL" id="KAH7910889.1"/>
    </source>
</evidence>
<keyword evidence="2" id="KW-1185">Reference proteome</keyword>
<accession>A0ACB8ACA9</accession>
<protein>
    <submittedName>
        <fullName evidence="1">Uncharacterized protein</fullName>
    </submittedName>
</protein>
<dbReference type="Proteomes" id="UP000790377">
    <property type="component" value="Unassembled WGS sequence"/>
</dbReference>
<sequence>MANVAYPQIDFFPGPTNSSSSRFGFGFGITANSGIGTTGWQSTPTPGHTQPAAFQQLTANIPTSVHRAHKRRHEPEEESESSSQGGRDITMDRSPTPERPKRAAPKRAKVTPNDAKDDKLTKENKAPDAENDVDVGLLLGM</sequence>
<gene>
    <name evidence="1" type="ORF">BJ138DRAFT_53082</name>
</gene>
<organism evidence="1 2">
    <name type="scientific">Hygrophoropsis aurantiaca</name>
    <dbReference type="NCBI Taxonomy" id="72124"/>
    <lineage>
        <taxon>Eukaryota</taxon>
        <taxon>Fungi</taxon>
        <taxon>Dikarya</taxon>
        <taxon>Basidiomycota</taxon>
        <taxon>Agaricomycotina</taxon>
        <taxon>Agaricomycetes</taxon>
        <taxon>Agaricomycetidae</taxon>
        <taxon>Boletales</taxon>
        <taxon>Coniophorineae</taxon>
        <taxon>Hygrophoropsidaceae</taxon>
        <taxon>Hygrophoropsis</taxon>
    </lineage>
</organism>
<evidence type="ECO:0000313" key="2">
    <source>
        <dbReference type="Proteomes" id="UP000790377"/>
    </source>
</evidence>